<dbReference type="Proteomes" id="UP000002257">
    <property type="component" value="Chromosome"/>
</dbReference>
<reference evidence="1 2" key="1">
    <citation type="journal article" date="2010" name="J. Bacteriol.">
        <title>Complete genome sequence of the aerobic facultative methanotroph Methylocella silvestris BL2.</title>
        <authorList>
            <person name="Chen Y."/>
            <person name="Crombie A."/>
            <person name="Rahman M.T."/>
            <person name="Dedysh S.N."/>
            <person name="Liesack W."/>
            <person name="Stott M.B."/>
            <person name="Alam M."/>
            <person name="Theisen A.R."/>
            <person name="Murrell J.C."/>
            <person name="Dunfield P.F."/>
        </authorList>
    </citation>
    <scope>NUCLEOTIDE SEQUENCE [LARGE SCALE GENOMIC DNA]</scope>
    <source>
        <strain evidence="2">DSM 15510 / CIP 108128 / LMG 27833 / NCIMB 13906 / BL2</strain>
    </source>
</reference>
<gene>
    <name evidence="1" type="ordered locus">Msil_3066</name>
</gene>
<evidence type="ECO:0008006" key="3">
    <source>
        <dbReference type="Google" id="ProtNLM"/>
    </source>
</evidence>
<dbReference type="OrthoDB" id="7864919at2"/>
<dbReference type="KEGG" id="msl:Msil_3066"/>
<proteinExistence type="predicted"/>
<sequence>MKIVVLILTCLASAPQEACTRETALDVREVMASAGECAMAGMATAAADPRGGDGLRVKIICGRPAREEQTANGGS</sequence>
<name>B8EKU8_METSB</name>
<evidence type="ECO:0000313" key="1">
    <source>
        <dbReference type="EMBL" id="ACK51976.1"/>
    </source>
</evidence>
<dbReference type="RefSeq" id="WP_012592045.1">
    <property type="nucleotide sequence ID" value="NC_011666.1"/>
</dbReference>
<dbReference type="STRING" id="395965.Msil_3066"/>
<accession>B8EKU8</accession>
<dbReference type="HOGENOM" id="CLU_2666944_0_0_5"/>
<keyword evidence="2" id="KW-1185">Reference proteome</keyword>
<dbReference type="AlphaFoldDB" id="B8EKU8"/>
<dbReference type="EMBL" id="CP001280">
    <property type="protein sequence ID" value="ACK51976.1"/>
    <property type="molecule type" value="Genomic_DNA"/>
</dbReference>
<protein>
    <recommendedName>
        <fullName evidence="3">Ribosomal protein S27</fullName>
    </recommendedName>
</protein>
<organism evidence="1 2">
    <name type="scientific">Methylocella silvestris (strain DSM 15510 / CIP 108128 / LMG 27833 / NCIMB 13906 / BL2)</name>
    <dbReference type="NCBI Taxonomy" id="395965"/>
    <lineage>
        <taxon>Bacteria</taxon>
        <taxon>Pseudomonadati</taxon>
        <taxon>Pseudomonadota</taxon>
        <taxon>Alphaproteobacteria</taxon>
        <taxon>Hyphomicrobiales</taxon>
        <taxon>Beijerinckiaceae</taxon>
        <taxon>Methylocella</taxon>
    </lineage>
</organism>
<evidence type="ECO:0000313" key="2">
    <source>
        <dbReference type="Proteomes" id="UP000002257"/>
    </source>
</evidence>